<dbReference type="GO" id="GO:0003700">
    <property type="term" value="F:DNA-binding transcription factor activity"/>
    <property type="evidence" value="ECO:0007669"/>
    <property type="project" value="InterPro"/>
</dbReference>
<dbReference type="EMBL" id="UOFU01000258">
    <property type="protein sequence ID" value="VAX02251.1"/>
    <property type="molecule type" value="Genomic_DNA"/>
</dbReference>
<dbReference type="Gene3D" id="1.10.10.10">
    <property type="entry name" value="Winged helix-like DNA-binding domain superfamily/Winged helix DNA-binding domain"/>
    <property type="match status" value="1"/>
</dbReference>
<dbReference type="InterPro" id="IPR013196">
    <property type="entry name" value="HTH_11"/>
</dbReference>
<dbReference type="InterPro" id="IPR036388">
    <property type="entry name" value="WH-like_DNA-bd_sf"/>
</dbReference>
<dbReference type="InterPro" id="IPR051534">
    <property type="entry name" value="CBASS_pafABC_assoc_protein"/>
</dbReference>
<dbReference type="Pfam" id="PF13280">
    <property type="entry name" value="WYL"/>
    <property type="match status" value="1"/>
</dbReference>
<dbReference type="PANTHER" id="PTHR34580:SF3">
    <property type="entry name" value="PROTEIN PAFB"/>
    <property type="match status" value="1"/>
</dbReference>
<evidence type="ECO:0000256" key="2">
    <source>
        <dbReference type="ARBA" id="ARBA00023163"/>
    </source>
</evidence>
<gene>
    <name evidence="4" type="ORF">MNBD_GAMMA20-230</name>
</gene>
<keyword evidence="1" id="KW-0805">Transcription regulation</keyword>
<dbReference type="PANTHER" id="PTHR34580">
    <property type="match status" value="1"/>
</dbReference>
<evidence type="ECO:0000256" key="1">
    <source>
        <dbReference type="ARBA" id="ARBA00023015"/>
    </source>
</evidence>
<organism evidence="4">
    <name type="scientific">hydrothermal vent metagenome</name>
    <dbReference type="NCBI Taxonomy" id="652676"/>
    <lineage>
        <taxon>unclassified sequences</taxon>
        <taxon>metagenomes</taxon>
        <taxon>ecological metagenomes</taxon>
    </lineage>
</organism>
<protein>
    <submittedName>
        <fullName evidence="4">Transcriptional regulator, DeoR family</fullName>
    </submittedName>
</protein>
<dbReference type="InterPro" id="IPR001034">
    <property type="entry name" value="DeoR_HTH"/>
</dbReference>
<reference evidence="4" key="1">
    <citation type="submission" date="2018-06" db="EMBL/GenBank/DDBJ databases">
        <authorList>
            <person name="Zhirakovskaya E."/>
        </authorList>
    </citation>
    <scope>NUCLEOTIDE SEQUENCE</scope>
</reference>
<dbReference type="PROSITE" id="PS52050">
    <property type="entry name" value="WYL"/>
    <property type="match status" value="1"/>
</dbReference>
<accession>A0A3B1AKL6</accession>
<dbReference type="AlphaFoldDB" id="A0A3B1AKL6"/>
<dbReference type="Pfam" id="PF08279">
    <property type="entry name" value="HTH_11"/>
    <property type="match status" value="1"/>
</dbReference>
<evidence type="ECO:0000259" key="3">
    <source>
        <dbReference type="PROSITE" id="PS51000"/>
    </source>
</evidence>
<dbReference type="SUPFAM" id="SSF46785">
    <property type="entry name" value="Winged helix' DNA-binding domain"/>
    <property type="match status" value="1"/>
</dbReference>
<keyword evidence="2" id="KW-0804">Transcription</keyword>
<dbReference type="InterPro" id="IPR026881">
    <property type="entry name" value="WYL_dom"/>
</dbReference>
<evidence type="ECO:0000313" key="4">
    <source>
        <dbReference type="EMBL" id="VAX02251.1"/>
    </source>
</evidence>
<sequence>MRRADRLFQIIQFLRTRRVTTARWLAEELEVSERTIYRDIRDLMSSGVPIDGEAGIGYALRRGFDLPPLMFTAAEITALTLGARIVESWADPELARAANSVLSKIETVLPDGLKQRLDQTRLFSPLTRIPPETATCMAQLRGAIDTYHRVRFSYTRADGATSQRTVWPLGLFFWGSVWTLGAWCELRNTFRNFRLDRVRELSLCHDTFPQIAGRTLQDLINKERDCQ</sequence>
<feature type="domain" description="HTH deoR-type" evidence="3">
    <location>
        <begin position="3"/>
        <end position="58"/>
    </location>
</feature>
<dbReference type="PROSITE" id="PS51000">
    <property type="entry name" value="HTH_DEOR_2"/>
    <property type="match status" value="1"/>
</dbReference>
<dbReference type="InterPro" id="IPR036390">
    <property type="entry name" value="WH_DNA-bd_sf"/>
</dbReference>
<name>A0A3B1AKL6_9ZZZZ</name>
<proteinExistence type="predicted"/>